<sequence>MFRYLFLLCIVFALSPLHSEAKIETQVAFTRDGNVWIIEGEREKKITEMGQYHGPKWSNDGSWLLYQQETPSENDNSMIQNKLWAYKLDTGEKREIFYDGYNPQWSPIENTVAFQSEGVLNISNLDKWNNVAVGVYGYTWKPDGKGFLLASRATLNPDGWTNPIIYTKSYSGQIENINLFKDVQPLLIIPKEVTVGNGSSMAVNVGMFKFSPSNKYVSFVLSPTASLSMDSNVLAVSKQNGTSFETIDEIIFGVGEPKWAPNRDTLAYISGSGRIVFGFKNKKLKYKEFPVSGTLTPKKYAELNFTWLDDDTIVTSRIEEKEWSNNFKEHPLPKLIKIKLSTNQQTPITNPPNNRGDYDPMYIGSVKKLIWYRGHSITDKNRDIWISDPNGKNSQLWIKNADEITFFEK</sequence>
<evidence type="ECO:0000256" key="1">
    <source>
        <dbReference type="SAM" id="SignalP"/>
    </source>
</evidence>
<dbReference type="Proteomes" id="UP001290455">
    <property type="component" value="Unassembled WGS sequence"/>
</dbReference>
<evidence type="ECO:0000313" key="3">
    <source>
        <dbReference type="Proteomes" id="UP001290455"/>
    </source>
</evidence>
<feature type="chain" id="PRO_5047141135" description="TolB domain-containing protein" evidence="1">
    <location>
        <begin position="22"/>
        <end position="409"/>
    </location>
</feature>
<dbReference type="InterPro" id="IPR011042">
    <property type="entry name" value="6-blade_b-propeller_TolB-like"/>
</dbReference>
<gene>
    <name evidence="2" type="ORF">SM124_18540</name>
</gene>
<evidence type="ECO:0008006" key="4">
    <source>
        <dbReference type="Google" id="ProtNLM"/>
    </source>
</evidence>
<name>A0ABU5J2S7_9BACI</name>
<feature type="signal peptide" evidence="1">
    <location>
        <begin position="1"/>
        <end position="21"/>
    </location>
</feature>
<dbReference type="EMBL" id="JAXOFX010000016">
    <property type="protein sequence ID" value="MDZ5473720.1"/>
    <property type="molecule type" value="Genomic_DNA"/>
</dbReference>
<protein>
    <recommendedName>
        <fullName evidence="4">TolB domain-containing protein</fullName>
    </recommendedName>
</protein>
<proteinExistence type="predicted"/>
<keyword evidence="3" id="KW-1185">Reference proteome</keyword>
<reference evidence="2 3" key="1">
    <citation type="submission" date="2023-11" db="EMBL/GenBank/DDBJ databases">
        <title>Bacillus jintuensis, isolated from a mudflat on the Beibu Gulf coast.</title>
        <authorList>
            <person name="Li M."/>
        </authorList>
    </citation>
    <scope>NUCLEOTIDE SEQUENCE [LARGE SCALE GENOMIC DNA]</scope>
    <source>
        <strain evidence="2 3">31A1R</strain>
    </source>
</reference>
<keyword evidence="1" id="KW-0732">Signal</keyword>
<evidence type="ECO:0000313" key="2">
    <source>
        <dbReference type="EMBL" id="MDZ5473720.1"/>
    </source>
</evidence>
<accession>A0ABU5J2S7</accession>
<comment type="caution">
    <text evidence="2">The sequence shown here is derived from an EMBL/GenBank/DDBJ whole genome shotgun (WGS) entry which is preliminary data.</text>
</comment>
<dbReference type="RefSeq" id="WP_322448016.1">
    <property type="nucleotide sequence ID" value="NZ_JAXOFX010000016.1"/>
</dbReference>
<dbReference type="SUPFAM" id="SSF82171">
    <property type="entry name" value="DPP6 N-terminal domain-like"/>
    <property type="match status" value="1"/>
</dbReference>
<dbReference type="Gene3D" id="2.120.10.30">
    <property type="entry name" value="TolB, C-terminal domain"/>
    <property type="match status" value="1"/>
</dbReference>
<organism evidence="2 3">
    <name type="scientific">Robertmurraya mangrovi</name>
    <dbReference type="NCBI Taxonomy" id="3098077"/>
    <lineage>
        <taxon>Bacteria</taxon>
        <taxon>Bacillati</taxon>
        <taxon>Bacillota</taxon>
        <taxon>Bacilli</taxon>
        <taxon>Bacillales</taxon>
        <taxon>Bacillaceae</taxon>
        <taxon>Robertmurraya</taxon>
    </lineage>
</organism>